<feature type="compositionally biased region" description="Pro residues" evidence="6">
    <location>
        <begin position="1"/>
        <end position="11"/>
    </location>
</feature>
<reference evidence="8" key="1">
    <citation type="journal article" date="2022" name="G3 (Bethesda)">
        <title>High quality genome of the basidiomycete yeast Dioszegia hungarica PDD-24b-2 isolated from cloud water.</title>
        <authorList>
            <person name="Jarrige D."/>
            <person name="Haridas S."/>
            <person name="Bleykasten-Grosshans C."/>
            <person name="Joly M."/>
            <person name="Nadalig T."/>
            <person name="Sancelme M."/>
            <person name="Vuilleumier S."/>
            <person name="Grigoriev I.V."/>
            <person name="Amato P."/>
            <person name="Bringel F."/>
        </authorList>
    </citation>
    <scope>NUCLEOTIDE SEQUENCE</scope>
    <source>
        <strain evidence="8">PDD-24b-2</strain>
    </source>
</reference>
<comment type="caution">
    <text evidence="8">The sequence shown here is derived from an EMBL/GenBank/DDBJ whole genome shotgun (WGS) entry which is preliminary data.</text>
</comment>
<dbReference type="GO" id="GO:0016740">
    <property type="term" value="F:transferase activity"/>
    <property type="evidence" value="ECO:0007669"/>
    <property type="project" value="UniProtKB-KW"/>
</dbReference>
<dbReference type="SUPFAM" id="SSF53383">
    <property type="entry name" value="PLP-dependent transferases"/>
    <property type="match status" value="1"/>
</dbReference>
<dbReference type="InterPro" id="IPR015422">
    <property type="entry name" value="PyrdxlP-dep_Trfase_small"/>
</dbReference>
<evidence type="ECO:0000256" key="5">
    <source>
        <dbReference type="PIRSR" id="PIRSR017617-1"/>
    </source>
</evidence>
<feature type="compositionally biased region" description="Low complexity" evidence="6">
    <location>
        <begin position="12"/>
        <end position="24"/>
    </location>
</feature>
<dbReference type="Pfam" id="PF01212">
    <property type="entry name" value="Beta_elim_lyase"/>
    <property type="match status" value="1"/>
</dbReference>
<evidence type="ECO:0000256" key="3">
    <source>
        <dbReference type="ARBA" id="ARBA00022898"/>
    </source>
</evidence>
<dbReference type="RefSeq" id="XP_052944909.1">
    <property type="nucleotide sequence ID" value="XM_053089452.1"/>
</dbReference>
<keyword evidence="8" id="KW-0808">Transferase</keyword>
<feature type="modified residue" description="N6-(pyridoxal phosphate)lysine" evidence="5">
    <location>
        <position position="261"/>
    </location>
</feature>
<dbReference type="AlphaFoldDB" id="A0AA38H5Y5"/>
<dbReference type="GeneID" id="77728657"/>
<proteinExistence type="inferred from homology"/>
<keyword evidence="4" id="KW-0456">Lyase</keyword>
<dbReference type="Gene3D" id="3.90.1150.10">
    <property type="entry name" value="Aspartate Aminotransferase, domain 1"/>
    <property type="match status" value="1"/>
</dbReference>
<comment type="cofactor">
    <cofactor evidence="1">
        <name>pyridoxal 5'-phosphate</name>
        <dbReference type="ChEBI" id="CHEBI:597326"/>
    </cofactor>
</comment>
<dbReference type="FunFam" id="3.40.640.10:FF:000030">
    <property type="entry name" value="Low-specificity L-threonine aldolase"/>
    <property type="match status" value="1"/>
</dbReference>
<dbReference type="PANTHER" id="PTHR48097">
    <property type="entry name" value="L-THREONINE ALDOLASE-RELATED"/>
    <property type="match status" value="1"/>
</dbReference>
<evidence type="ECO:0000313" key="9">
    <source>
        <dbReference type="Proteomes" id="UP001164286"/>
    </source>
</evidence>
<dbReference type="InterPro" id="IPR015424">
    <property type="entry name" value="PyrdxlP-dep_Trfase"/>
</dbReference>
<dbReference type="NCBIfam" id="NF041359">
    <property type="entry name" value="GntG_guanitoxin"/>
    <property type="match status" value="1"/>
</dbReference>
<accession>A0AA38H5Y5</accession>
<organism evidence="8 9">
    <name type="scientific">Dioszegia hungarica</name>
    <dbReference type="NCBI Taxonomy" id="4972"/>
    <lineage>
        <taxon>Eukaryota</taxon>
        <taxon>Fungi</taxon>
        <taxon>Dikarya</taxon>
        <taxon>Basidiomycota</taxon>
        <taxon>Agaricomycotina</taxon>
        <taxon>Tremellomycetes</taxon>
        <taxon>Tremellales</taxon>
        <taxon>Bulleribasidiaceae</taxon>
        <taxon>Dioszegia</taxon>
    </lineage>
</organism>
<dbReference type="PANTHER" id="PTHR48097:SF9">
    <property type="entry name" value="L-THREONINE ALDOLASE"/>
    <property type="match status" value="1"/>
</dbReference>
<dbReference type="GO" id="GO:0005829">
    <property type="term" value="C:cytosol"/>
    <property type="evidence" value="ECO:0007669"/>
    <property type="project" value="TreeGrafter"/>
</dbReference>
<gene>
    <name evidence="8" type="ORF">MKK02DRAFT_36587</name>
</gene>
<evidence type="ECO:0000256" key="4">
    <source>
        <dbReference type="ARBA" id="ARBA00023239"/>
    </source>
</evidence>
<dbReference type="InterPro" id="IPR001597">
    <property type="entry name" value="ArAA_b-elim_lyase/Thr_aldolase"/>
</dbReference>
<evidence type="ECO:0000256" key="2">
    <source>
        <dbReference type="ARBA" id="ARBA00006966"/>
    </source>
</evidence>
<dbReference type="GO" id="GO:0008732">
    <property type="term" value="F:L-allo-threonine aldolase activity"/>
    <property type="evidence" value="ECO:0007669"/>
    <property type="project" value="TreeGrafter"/>
</dbReference>
<dbReference type="Proteomes" id="UP001164286">
    <property type="component" value="Unassembled WGS sequence"/>
</dbReference>
<dbReference type="GO" id="GO:0006567">
    <property type="term" value="P:L-threonine catabolic process"/>
    <property type="evidence" value="ECO:0007669"/>
    <property type="project" value="TreeGrafter"/>
</dbReference>
<dbReference type="InterPro" id="IPR023603">
    <property type="entry name" value="Low_specificity_L-TA-like"/>
</dbReference>
<dbReference type="PIRSF" id="PIRSF017617">
    <property type="entry name" value="Thr_aldolase"/>
    <property type="match status" value="1"/>
</dbReference>
<feature type="domain" description="Aromatic amino acid beta-eliminating lyase/threonine aldolase" evidence="7">
    <location>
        <begin position="51"/>
        <end position="346"/>
    </location>
</feature>
<feature type="region of interest" description="Disordered" evidence="6">
    <location>
        <begin position="1"/>
        <end position="26"/>
    </location>
</feature>
<protein>
    <submittedName>
        <fullName evidence="8">Pyridoxal phosphate-dependent transferase</fullName>
    </submittedName>
</protein>
<dbReference type="InterPro" id="IPR015421">
    <property type="entry name" value="PyrdxlP-dep_Trfase_major"/>
</dbReference>
<keyword evidence="9" id="KW-1185">Reference proteome</keyword>
<comment type="similarity">
    <text evidence="2">Belongs to the threonine aldolase family.</text>
</comment>
<evidence type="ECO:0000313" key="8">
    <source>
        <dbReference type="EMBL" id="KAI9635132.1"/>
    </source>
</evidence>
<dbReference type="GO" id="GO:0006545">
    <property type="term" value="P:glycine biosynthetic process"/>
    <property type="evidence" value="ECO:0007669"/>
    <property type="project" value="TreeGrafter"/>
</dbReference>
<dbReference type="EMBL" id="JAKWFO010000005">
    <property type="protein sequence ID" value="KAI9635132.1"/>
    <property type="molecule type" value="Genomic_DNA"/>
</dbReference>
<dbReference type="Gene3D" id="3.40.640.10">
    <property type="entry name" value="Type I PLP-dependent aspartate aminotransferase-like (Major domain)"/>
    <property type="match status" value="1"/>
</dbReference>
<evidence type="ECO:0000256" key="6">
    <source>
        <dbReference type="SAM" id="MobiDB-lite"/>
    </source>
</evidence>
<keyword evidence="3" id="KW-0663">Pyridoxal phosphate</keyword>
<name>A0AA38H5Y5_9TREE</name>
<evidence type="ECO:0000256" key="1">
    <source>
        <dbReference type="ARBA" id="ARBA00001933"/>
    </source>
</evidence>
<evidence type="ECO:0000259" key="7">
    <source>
        <dbReference type="Pfam" id="PF01212"/>
    </source>
</evidence>
<sequence length="427" mass="46421">MTDSLPTPPASALPSPSLRVAPASQGWEDSEVTAQISGEANVKQFQKIQRDFRSDTLTIQSDQMMLAALRATRGDDVYGEDASTGELEARIVKMTGKEAALFAASGTMTNQLAIRAHLKQPPHSVILDYRAHVHKMEAGGIAMFSQATTHQLFPANHLYLTAKEIEKALELGSNIHHAPTRLICLENTMSGMVFPQEEIVKIGEVAKKHDITLHCDGARMWNTAARVIEERGLDATSETDRQTVMTELLAPFDSASLCLSKGIGAPIGSVLVGSKEMIDRARWFRKMFGGGVRQVGMCTAAADFALDNIFPRLAGTHALATRLADGLRKAGCDILAPVDTNMVFFDPSRLGFTAADVHARLLQLPDPLIGGMAERVVVHHQINPQAVEDFITTVQEMKNEKGLVSHGTEGDAWAEEGQLRKEMALGY</sequence>